<dbReference type="AlphaFoldDB" id="A0A8H7RMJ3"/>
<dbReference type="Gene3D" id="3.80.10.10">
    <property type="entry name" value="Ribonuclease Inhibitor"/>
    <property type="match status" value="1"/>
</dbReference>
<dbReference type="EMBL" id="JAEPRD010000001">
    <property type="protein sequence ID" value="KAG2214259.1"/>
    <property type="molecule type" value="Genomic_DNA"/>
</dbReference>
<dbReference type="Proteomes" id="UP000603453">
    <property type="component" value="Unassembled WGS sequence"/>
</dbReference>
<sequence length="673" mass="78246">MNNIGFEILTRVFSHLYKTDVTQCLFVCKSWKEAGLPFVHRDLTWTSRQVTRLKKRMKLRPITRDHYFKQGILTKTLRIDQDHSDYLTYDTEMDTYEKPDLSYAFDKKDWLALLKYLPNLEVLDFSESANGNRYLRYIKDADTNILPKIQVMLNDEQVPCMFGNYDNIYLGACYRHRATITTLHINYKQSVIGMGSINIQMLTLLREFNNLTHLTFNNKYDDQLTTLDIQDACPHLILLKYRSNFGIPDFKVKAILDEPDPEKLDHKLVEMKIVVPSITKNYAKYIINYISPYVDRLVLIMKGVDLCDWIHEIGHDTVLDLLRSFDTTTTSFSINWLPGKNYKRHSIHDDSDTTIFFSLLHALRGNKRMFCDGDYGDINPLHKSIQYSPETGLHVKYGLGYFDYCFQTMQNTGVGTDTDPSNRSILVALPNNSVSTIGPEIIHSLQIEMRDRDPALHMKFLQYALSNYPNLQYFYYHSIICGYQILLGPDTKARRHGLENRNSLTNTLKENIKAIKIRNMLPSEELIYLIRTYMPDFKTLICGGKPPSMDQATCINVDLTELRHLNSIYLDATCLDVRETHTVFMGIQCYGGVQTYYSLGIKKNRCTIDSIPLDYMEQQTRREDINTQATIFQCGRRDIKFVVFYGYDRIAEIVNGQLVQLRKTKHIDFGLFV</sequence>
<protein>
    <recommendedName>
        <fullName evidence="3">F-box domain-containing protein</fullName>
    </recommendedName>
</protein>
<comment type="caution">
    <text evidence="1">The sequence shown here is derived from an EMBL/GenBank/DDBJ whole genome shotgun (WGS) entry which is preliminary data.</text>
</comment>
<gene>
    <name evidence="1" type="ORF">INT47_000815</name>
</gene>
<dbReference type="InterPro" id="IPR032675">
    <property type="entry name" value="LRR_dom_sf"/>
</dbReference>
<organism evidence="1 2">
    <name type="scientific">Mucor saturninus</name>
    <dbReference type="NCBI Taxonomy" id="64648"/>
    <lineage>
        <taxon>Eukaryota</taxon>
        <taxon>Fungi</taxon>
        <taxon>Fungi incertae sedis</taxon>
        <taxon>Mucoromycota</taxon>
        <taxon>Mucoromycotina</taxon>
        <taxon>Mucoromycetes</taxon>
        <taxon>Mucorales</taxon>
        <taxon>Mucorineae</taxon>
        <taxon>Mucoraceae</taxon>
        <taxon>Mucor</taxon>
    </lineage>
</organism>
<name>A0A8H7RMJ3_9FUNG</name>
<reference evidence="1" key="1">
    <citation type="submission" date="2020-12" db="EMBL/GenBank/DDBJ databases">
        <title>Metabolic potential, ecology and presence of endohyphal bacteria is reflected in genomic diversity of Mucoromycotina.</title>
        <authorList>
            <person name="Muszewska A."/>
            <person name="Okrasinska A."/>
            <person name="Steczkiewicz K."/>
            <person name="Drgas O."/>
            <person name="Orlowska M."/>
            <person name="Perlinska-Lenart U."/>
            <person name="Aleksandrzak-Piekarczyk T."/>
            <person name="Szatraj K."/>
            <person name="Zielenkiewicz U."/>
            <person name="Pilsyk S."/>
            <person name="Malc E."/>
            <person name="Mieczkowski P."/>
            <person name="Kruszewska J.S."/>
            <person name="Biernat P."/>
            <person name="Pawlowska J."/>
        </authorList>
    </citation>
    <scope>NUCLEOTIDE SEQUENCE</scope>
    <source>
        <strain evidence="1">WA0000017839</strain>
    </source>
</reference>
<accession>A0A8H7RMJ3</accession>
<dbReference type="InterPro" id="IPR036047">
    <property type="entry name" value="F-box-like_dom_sf"/>
</dbReference>
<evidence type="ECO:0008006" key="3">
    <source>
        <dbReference type="Google" id="ProtNLM"/>
    </source>
</evidence>
<dbReference type="SUPFAM" id="SSF81383">
    <property type="entry name" value="F-box domain"/>
    <property type="match status" value="1"/>
</dbReference>
<evidence type="ECO:0000313" key="1">
    <source>
        <dbReference type="EMBL" id="KAG2214259.1"/>
    </source>
</evidence>
<evidence type="ECO:0000313" key="2">
    <source>
        <dbReference type="Proteomes" id="UP000603453"/>
    </source>
</evidence>
<keyword evidence="2" id="KW-1185">Reference proteome</keyword>
<proteinExistence type="predicted"/>